<accession>A0ABS5DSK7</accession>
<name>A0ABS5DSK7_9BURK</name>
<dbReference type="Proteomes" id="UP000672097">
    <property type="component" value="Unassembled WGS sequence"/>
</dbReference>
<dbReference type="EMBL" id="JAGQDG010000001">
    <property type="protein sequence ID" value="MBQ0934134.1"/>
    <property type="molecule type" value="Genomic_DNA"/>
</dbReference>
<comment type="caution">
    <text evidence="2">The sequence shown here is derived from an EMBL/GenBank/DDBJ whole genome shotgun (WGS) entry which is preliminary data.</text>
</comment>
<protein>
    <submittedName>
        <fullName evidence="2">Uncharacterized protein</fullName>
    </submittedName>
</protein>
<evidence type="ECO:0000313" key="2">
    <source>
        <dbReference type="EMBL" id="MBQ0934134.1"/>
    </source>
</evidence>
<organism evidence="2 3">
    <name type="scientific">Ideonella paludis</name>
    <dbReference type="NCBI Taxonomy" id="1233411"/>
    <lineage>
        <taxon>Bacteria</taxon>
        <taxon>Pseudomonadati</taxon>
        <taxon>Pseudomonadota</taxon>
        <taxon>Betaproteobacteria</taxon>
        <taxon>Burkholderiales</taxon>
        <taxon>Sphaerotilaceae</taxon>
        <taxon>Ideonella</taxon>
    </lineage>
</organism>
<evidence type="ECO:0000256" key="1">
    <source>
        <dbReference type="SAM" id="MobiDB-lite"/>
    </source>
</evidence>
<sequence length="216" mass="23200">MSFTKPKPSEPLTVGPEAPSYDFPTGRSRFAALDLTEFKQKQLVLMPANAGDGHRRDSECRTGIYSPQSPFGEKRVIAPRLVWLDAAKQVLAEGVAARPVVFREGGEFQEVGWVARRPAGASYAVLYADASQFGMPVTINARKGKTLVMVGVGLMVPADAGGPRTFLQSSTGQFDPLMYAPNSGLVAAQCRANPGSPACENRPEFTWAEAQGVKEP</sequence>
<gene>
    <name evidence="2" type="ORF">KAK11_02255</name>
</gene>
<keyword evidence="3" id="KW-1185">Reference proteome</keyword>
<reference evidence="2 3" key="1">
    <citation type="submission" date="2021-04" db="EMBL/GenBank/DDBJ databases">
        <title>The genome sequence of type strain Ideonella paludis KCTC 32238.</title>
        <authorList>
            <person name="Liu Y."/>
        </authorList>
    </citation>
    <scope>NUCLEOTIDE SEQUENCE [LARGE SCALE GENOMIC DNA]</scope>
    <source>
        <strain evidence="2 3">KCTC 32238</strain>
    </source>
</reference>
<proteinExistence type="predicted"/>
<dbReference type="RefSeq" id="WP_210805717.1">
    <property type="nucleotide sequence ID" value="NZ_JAGQDG010000001.1"/>
</dbReference>
<feature type="region of interest" description="Disordered" evidence="1">
    <location>
        <begin position="1"/>
        <end position="21"/>
    </location>
</feature>
<evidence type="ECO:0000313" key="3">
    <source>
        <dbReference type="Proteomes" id="UP000672097"/>
    </source>
</evidence>